<dbReference type="Gene3D" id="1.10.1220.10">
    <property type="entry name" value="Met repressor-like"/>
    <property type="match status" value="1"/>
</dbReference>
<evidence type="ECO:0000259" key="1">
    <source>
        <dbReference type="Pfam" id="PF01402"/>
    </source>
</evidence>
<dbReference type="Proteomes" id="UP000250462">
    <property type="component" value="Unassembled WGS sequence"/>
</dbReference>
<evidence type="ECO:0000313" key="2">
    <source>
        <dbReference type="EMBL" id="RAW15415.1"/>
    </source>
</evidence>
<dbReference type="InterPro" id="IPR002145">
    <property type="entry name" value="CopG"/>
</dbReference>
<accession>A0A329QSX4</accession>
<gene>
    <name evidence="2" type="ORF">DPM12_09190</name>
</gene>
<dbReference type="EMBL" id="QMIG01000006">
    <property type="protein sequence ID" value="RAW15415.1"/>
    <property type="molecule type" value="Genomic_DNA"/>
</dbReference>
<proteinExistence type="predicted"/>
<sequence length="81" mass="8700">MKTAISVPDSTFERVSKCAARLGISRSEFFASAAERYLEQVEAATVTEQINRALAATGTDDSNELAALAGTSRLEASDDEW</sequence>
<name>A0A329QSX4_9ACTN</name>
<dbReference type="AlphaFoldDB" id="A0A329QSX4"/>
<protein>
    <submittedName>
        <fullName evidence="2">Antitoxin</fullName>
    </submittedName>
</protein>
<dbReference type="Pfam" id="PF01402">
    <property type="entry name" value="RHH_1"/>
    <property type="match status" value="1"/>
</dbReference>
<dbReference type="OrthoDB" id="73061at2"/>
<dbReference type="InterPro" id="IPR013321">
    <property type="entry name" value="Arc_rbn_hlx_hlx"/>
</dbReference>
<organism evidence="2 3">
    <name type="scientific">Phytoactinopolyspora halophila</name>
    <dbReference type="NCBI Taxonomy" id="1981511"/>
    <lineage>
        <taxon>Bacteria</taxon>
        <taxon>Bacillati</taxon>
        <taxon>Actinomycetota</taxon>
        <taxon>Actinomycetes</taxon>
        <taxon>Jiangellales</taxon>
        <taxon>Jiangellaceae</taxon>
        <taxon>Phytoactinopolyspora</taxon>
    </lineage>
</organism>
<feature type="domain" description="Ribbon-helix-helix protein CopG" evidence="1">
    <location>
        <begin position="3"/>
        <end position="40"/>
    </location>
</feature>
<comment type="caution">
    <text evidence="2">The sequence shown here is derived from an EMBL/GenBank/DDBJ whole genome shotgun (WGS) entry which is preliminary data.</text>
</comment>
<dbReference type="RefSeq" id="WP_112258018.1">
    <property type="nucleotide sequence ID" value="NZ_QMIG01000006.1"/>
</dbReference>
<dbReference type="GO" id="GO:0006355">
    <property type="term" value="P:regulation of DNA-templated transcription"/>
    <property type="evidence" value="ECO:0007669"/>
    <property type="project" value="InterPro"/>
</dbReference>
<evidence type="ECO:0000313" key="3">
    <source>
        <dbReference type="Proteomes" id="UP000250462"/>
    </source>
</evidence>
<keyword evidence="3" id="KW-1185">Reference proteome</keyword>
<reference evidence="2 3" key="1">
    <citation type="submission" date="2018-06" db="EMBL/GenBank/DDBJ databases">
        <title>Phytoactinopolyspora halophila sp. nov., a novel halophilic actinomycete isolated from a saline soil in China.</title>
        <authorList>
            <person name="Tang S.-K."/>
        </authorList>
    </citation>
    <scope>NUCLEOTIDE SEQUENCE [LARGE SCALE GENOMIC DNA]</scope>
    <source>
        <strain evidence="2 3">YIM 96934</strain>
    </source>
</reference>